<dbReference type="InterPro" id="IPR036388">
    <property type="entry name" value="WH-like_DNA-bd_sf"/>
</dbReference>
<dbReference type="Pfam" id="PF00392">
    <property type="entry name" value="GntR"/>
    <property type="match status" value="1"/>
</dbReference>
<dbReference type="PRINTS" id="PR00035">
    <property type="entry name" value="HTHGNTR"/>
</dbReference>
<dbReference type="PROSITE" id="PS50949">
    <property type="entry name" value="HTH_GNTR"/>
    <property type="match status" value="1"/>
</dbReference>
<evidence type="ECO:0000256" key="2">
    <source>
        <dbReference type="ARBA" id="ARBA00023125"/>
    </source>
</evidence>
<name>A0ABY5M825_9ACTN</name>
<dbReference type="Pfam" id="PF07729">
    <property type="entry name" value="FCD"/>
    <property type="match status" value="1"/>
</dbReference>
<keyword evidence="7" id="KW-1185">Reference proteome</keyword>
<protein>
    <submittedName>
        <fullName evidence="6">FCD domain-containing protein</fullName>
    </submittedName>
</protein>
<evidence type="ECO:0000313" key="6">
    <source>
        <dbReference type="EMBL" id="UUP13254.1"/>
    </source>
</evidence>
<dbReference type="InterPro" id="IPR036390">
    <property type="entry name" value="WH_DNA-bd_sf"/>
</dbReference>
<gene>
    <name evidence="6" type="ORF">NQV15_15570</name>
</gene>
<feature type="domain" description="HTH gntR-type" evidence="5">
    <location>
        <begin position="34"/>
        <end position="104"/>
    </location>
</feature>
<evidence type="ECO:0000259" key="5">
    <source>
        <dbReference type="PROSITE" id="PS50949"/>
    </source>
</evidence>
<dbReference type="Gene3D" id="1.20.120.530">
    <property type="entry name" value="GntR ligand-binding domain-like"/>
    <property type="match status" value="1"/>
</dbReference>
<dbReference type="Gene3D" id="1.10.10.10">
    <property type="entry name" value="Winged helix-like DNA-binding domain superfamily/Winged helix DNA-binding domain"/>
    <property type="match status" value="1"/>
</dbReference>
<dbReference type="PANTHER" id="PTHR43537:SF5">
    <property type="entry name" value="UXU OPERON TRANSCRIPTIONAL REGULATOR"/>
    <property type="match status" value="1"/>
</dbReference>
<evidence type="ECO:0000256" key="1">
    <source>
        <dbReference type="ARBA" id="ARBA00023015"/>
    </source>
</evidence>
<evidence type="ECO:0000256" key="3">
    <source>
        <dbReference type="ARBA" id="ARBA00023163"/>
    </source>
</evidence>
<accession>A0ABY5M825</accession>
<sequence>MVGSNGGDHVAGHVLTTRSTAREGLDPSRVNRVRPAYQQVADQLRDRILDGSLGSGDRLPTELDLADIFGVSRSTVREALRVLASRDLIYTTRGTTGGTFVSRVQFEKVSEYLETSLGLMSGTDDVTLGDLLEARELLEVPAAGLAALRHEEHHLEEMKQVVEREKQTRGRGMKFREHRNFHGIVVNAAGNGLIGVMTEPVFRVLQARLARGEMDAGFWREVDDDHLEIVDRIRDRDSDGASAAMKDHLAKLSIAYRDTPIG</sequence>
<dbReference type="SUPFAM" id="SSF46785">
    <property type="entry name" value="Winged helix' DNA-binding domain"/>
    <property type="match status" value="1"/>
</dbReference>
<dbReference type="RefSeq" id="WP_232400461.1">
    <property type="nucleotide sequence ID" value="NZ_CP102173.1"/>
</dbReference>
<dbReference type="InterPro" id="IPR000524">
    <property type="entry name" value="Tscrpt_reg_HTH_GntR"/>
</dbReference>
<dbReference type="SUPFAM" id="SSF48008">
    <property type="entry name" value="GntR ligand-binding domain-like"/>
    <property type="match status" value="1"/>
</dbReference>
<keyword evidence="1" id="KW-0805">Transcription regulation</keyword>
<keyword evidence="2" id="KW-0238">DNA-binding</keyword>
<dbReference type="EMBL" id="CP102173">
    <property type="protein sequence ID" value="UUP13254.1"/>
    <property type="molecule type" value="Genomic_DNA"/>
</dbReference>
<evidence type="ECO:0000256" key="4">
    <source>
        <dbReference type="SAM" id="MobiDB-lite"/>
    </source>
</evidence>
<dbReference type="CDD" id="cd07377">
    <property type="entry name" value="WHTH_GntR"/>
    <property type="match status" value="1"/>
</dbReference>
<organism evidence="6 7">
    <name type="scientific">Aeromicrobium wangtongii</name>
    <dbReference type="NCBI Taxonomy" id="2969247"/>
    <lineage>
        <taxon>Bacteria</taxon>
        <taxon>Bacillati</taxon>
        <taxon>Actinomycetota</taxon>
        <taxon>Actinomycetes</taxon>
        <taxon>Propionibacteriales</taxon>
        <taxon>Nocardioidaceae</taxon>
        <taxon>Aeromicrobium</taxon>
    </lineage>
</organism>
<proteinExistence type="predicted"/>
<reference evidence="6 7" key="1">
    <citation type="submission" date="2022-08" db="EMBL/GenBank/DDBJ databases">
        <title>novel species in genus Aeromicrobium.</title>
        <authorList>
            <person name="Ye L."/>
        </authorList>
    </citation>
    <scope>NUCLEOTIDE SEQUENCE [LARGE SCALE GENOMIC DNA]</scope>
    <source>
        <strain evidence="7">zg-Y1379</strain>
    </source>
</reference>
<dbReference type="SMART" id="SM00345">
    <property type="entry name" value="HTH_GNTR"/>
    <property type="match status" value="1"/>
</dbReference>
<dbReference type="InterPro" id="IPR011711">
    <property type="entry name" value="GntR_C"/>
</dbReference>
<dbReference type="Proteomes" id="UP001316184">
    <property type="component" value="Chromosome"/>
</dbReference>
<evidence type="ECO:0000313" key="7">
    <source>
        <dbReference type="Proteomes" id="UP001316184"/>
    </source>
</evidence>
<dbReference type="PANTHER" id="PTHR43537">
    <property type="entry name" value="TRANSCRIPTIONAL REGULATOR, GNTR FAMILY"/>
    <property type="match status" value="1"/>
</dbReference>
<feature type="region of interest" description="Disordered" evidence="4">
    <location>
        <begin position="1"/>
        <end position="25"/>
    </location>
</feature>
<dbReference type="InterPro" id="IPR008920">
    <property type="entry name" value="TF_FadR/GntR_C"/>
</dbReference>
<dbReference type="SMART" id="SM00895">
    <property type="entry name" value="FCD"/>
    <property type="match status" value="1"/>
</dbReference>
<keyword evidence="3" id="KW-0804">Transcription</keyword>